<keyword evidence="4" id="KW-1185">Reference proteome</keyword>
<proteinExistence type="predicted"/>
<dbReference type="Proteomes" id="UP000075243">
    <property type="component" value="Unassembled WGS sequence"/>
</dbReference>
<accession>A0A151QMT6</accession>
<gene>
    <name evidence="3" type="ORF">KK1_048028</name>
</gene>
<organism evidence="3 4">
    <name type="scientific">Cajanus cajan</name>
    <name type="common">Pigeon pea</name>
    <name type="synonym">Cajanus indicus</name>
    <dbReference type="NCBI Taxonomy" id="3821"/>
    <lineage>
        <taxon>Eukaryota</taxon>
        <taxon>Viridiplantae</taxon>
        <taxon>Streptophyta</taxon>
        <taxon>Embryophyta</taxon>
        <taxon>Tracheophyta</taxon>
        <taxon>Spermatophyta</taxon>
        <taxon>Magnoliopsida</taxon>
        <taxon>eudicotyledons</taxon>
        <taxon>Gunneridae</taxon>
        <taxon>Pentapetalae</taxon>
        <taxon>rosids</taxon>
        <taxon>fabids</taxon>
        <taxon>Fabales</taxon>
        <taxon>Fabaceae</taxon>
        <taxon>Papilionoideae</taxon>
        <taxon>50 kb inversion clade</taxon>
        <taxon>NPAAA clade</taxon>
        <taxon>indigoferoid/millettioid clade</taxon>
        <taxon>Phaseoleae</taxon>
        <taxon>Cajanus</taxon>
    </lineage>
</organism>
<dbReference type="AlphaFoldDB" id="A0A151QMT6"/>
<evidence type="ECO:0000259" key="2">
    <source>
        <dbReference type="Pfam" id="PF00077"/>
    </source>
</evidence>
<dbReference type="EMBL" id="KQ485859">
    <property type="protein sequence ID" value="KYP31572.1"/>
    <property type="molecule type" value="Genomic_DNA"/>
</dbReference>
<sequence length="372" mass="42767">MTKANVVVPKLIKWDEVELPTAWQLERATPTLPRRAPEFQEIRQSDAGKVEIIFYKRNSFSSRIEATRSEYTSARRSFSVASQSTTNTIPRIIIPNTNLRGIETNSTIPRVVYQTNEEDDQKSIQSPTYSSLNLEKNSTKPATILDLQAEIHNLKREIKSIKEQQVLHQNILSQLHDDSDHEKPPSEQNLEHNEVHWSYFLGLINRLTIQKFFINIKVVEDFVLETTALFDTGADSNCILEGLIPSKYFEKTSEKLSTANGSKLQIRYKLSKATIENQGQQIPSKSPWSCATFYVNKQAEIERETPRLVINYKPLNQVVAEATKTYEKYLEQCNITKCIILASMSSKHQRQHQDMEPPTIIEYRKKMYGGLT</sequence>
<evidence type="ECO:0000313" key="4">
    <source>
        <dbReference type="Proteomes" id="UP000075243"/>
    </source>
</evidence>
<protein>
    <recommendedName>
        <fullName evidence="2">Retropepsins domain-containing protein</fullName>
    </recommendedName>
</protein>
<dbReference type="InterPro" id="IPR018061">
    <property type="entry name" value="Retropepsins"/>
</dbReference>
<dbReference type="Pfam" id="PF00077">
    <property type="entry name" value="RVP"/>
    <property type="match status" value="1"/>
</dbReference>
<reference evidence="3" key="1">
    <citation type="journal article" date="2012" name="Nat. Biotechnol.">
        <title>Draft genome sequence of pigeonpea (Cajanus cajan), an orphan legume crop of resource-poor farmers.</title>
        <authorList>
            <person name="Varshney R.K."/>
            <person name="Chen W."/>
            <person name="Li Y."/>
            <person name="Bharti A.K."/>
            <person name="Saxena R.K."/>
            <person name="Schlueter J.A."/>
            <person name="Donoghue M.T."/>
            <person name="Azam S."/>
            <person name="Fan G."/>
            <person name="Whaley A.M."/>
            <person name="Farmer A.D."/>
            <person name="Sheridan J."/>
            <person name="Iwata A."/>
            <person name="Tuteja R."/>
            <person name="Penmetsa R.V."/>
            <person name="Wu W."/>
            <person name="Upadhyaya H.D."/>
            <person name="Yang S.P."/>
            <person name="Shah T."/>
            <person name="Saxena K.B."/>
            <person name="Michael T."/>
            <person name="McCombie W.R."/>
            <person name="Yang B."/>
            <person name="Zhang G."/>
            <person name="Yang H."/>
            <person name="Wang J."/>
            <person name="Spillane C."/>
            <person name="Cook D.R."/>
            <person name="May G.D."/>
            <person name="Xu X."/>
            <person name="Jackson S.A."/>
        </authorList>
    </citation>
    <scope>NUCLEOTIDE SEQUENCE [LARGE SCALE GENOMIC DNA]</scope>
</reference>
<evidence type="ECO:0000256" key="1">
    <source>
        <dbReference type="ARBA" id="ARBA00022801"/>
    </source>
</evidence>
<dbReference type="CDD" id="cd00303">
    <property type="entry name" value="retropepsin_like"/>
    <property type="match status" value="1"/>
</dbReference>
<name>A0A151QMT6_CAJCA</name>
<evidence type="ECO:0000313" key="3">
    <source>
        <dbReference type="EMBL" id="KYP31572.1"/>
    </source>
</evidence>
<dbReference type="GO" id="GO:0016787">
    <property type="term" value="F:hydrolase activity"/>
    <property type="evidence" value="ECO:0007669"/>
    <property type="project" value="UniProtKB-KW"/>
</dbReference>
<dbReference type="Gramene" id="C.cajan_45435.t">
    <property type="protein sequence ID" value="C.cajan_45435.t"/>
    <property type="gene ID" value="C.cajan_45435"/>
</dbReference>
<feature type="domain" description="Retropepsins" evidence="2">
    <location>
        <begin position="215"/>
        <end position="278"/>
    </location>
</feature>
<keyword evidence="1" id="KW-0378">Hydrolase</keyword>